<name>Q5YRH1_NOCFA</name>
<evidence type="ECO:0000313" key="2">
    <source>
        <dbReference type="Proteomes" id="UP000006820"/>
    </source>
</evidence>
<dbReference type="AlphaFoldDB" id="Q5YRH1"/>
<dbReference type="EMBL" id="AP006618">
    <property type="protein sequence ID" value="BAD59220.1"/>
    <property type="molecule type" value="Genomic_DNA"/>
</dbReference>
<proteinExistence type="predicted"/>
<gene>
    <name evidence="1" type="ordered locus">NFA_43710</name>
</gene>
<dbReference type="KEGG" id="nfa:NFA_43710"/>
<accession>Q5YRH1</accession>
<dbReference type="Proteomes" id="UP000006820">
    <property type="component" value="Chromosome"/>
</dbReference>
<protein>
    <submittedName>
        <fullName evidence="1">Uncharacterized protein</fullName>
    </submittedName>
</protein>
<evidence type="ECO:0000313" key="1">
    <source>
        <dbReference type="EMBL" id="BAD59220.1"/>
    </source>
</evidence>
<reference evidence="1 2" key="1">
    <citation type="journal article" date="2004" name="Proc. Natl. Acad. Sci. U.S.A.">
        <title>The complete genomic sequence of Nocardia farcinica IFM 10152.</title>
        <authorList>
            <person name="Ishikawa J."/>
            <person name="Yamashita A."/>
            <person name="Mikami Y."/>
            <person name="Hoshino Y."/>
            <person name="Kurita H."/>
            <person name="Hotta K."/>
            <person name="Shiba T."/>
            <person name="Hattori M."/>
        </authorList>
    </citation>
    <scope>NUCLEOTIDE SEQUENCE [LARGE SCALE GENOMIC DNA]</scope>
    <source>
        <strain evidence="1 2">IFM 10152</strain>
    </source>
</reference>
<organism evidence="1 2">
    <name type="scientific">Nocardia farcinica (strain IFM 10152)</name>
    <dbReference type="NCBI Taxonomy" id="247156"/>
    <lineage>
        <taxon>Bacteria</taxon>
        <taxon>Bacillati</taxon>
        <taxon>Actinomycetota</taxon>
        <taxon>Actinomycetes</taxon>
        <taxon>Mycobacteriales</taxon>
        <taxon>Nocardiaceae</taxon>
        <taxon>Nocardia</taxon>
    </lineage>
</organism>
<dbReference type="HOGENOM" id="CLU_2330926_0_0_11"/>
<dbReference type="STRING" id="247156.NFA_43710"/>
<sequence>MASFLRVGGETSCGFIAGDWYVVLDAVQIDRCATIQLVGPNRSLFVRRCASCRGAGRGNSSPPPCASSRSQVPCREGRIAGATNHVVHTGCFLDTPGR</sequence>
<keyword evidence="2" id="KW-1185">Reference proteome</keyword>